<reference evidence="1" key="1">
    <citation type="submission" date="2018-02" db="EMBL/GenBank/DDBJ databases">
        <title>Rhizophora mucronata_Transcriptome.</title>
        <authorList>
            <person name="Meera S.P."/>
            <person name="Sreeshan A."/>
            <person name="Augustine A."/>
        </authorList>
    </citation>
    <scope>NUCLEOTIDE SEQUENCE</scope>
    <source>
        <tissue evidence="1">Leaf</tissue>
    </source>
</reference>
<name>A0A2P2JNU8_RHIMU</name>
<protein>
    <submittedName>
        <fullName evidence="1">Protein TOPLESS isoform X1</fullName>
    </submittedName>
</protein>
<organism evidence="1">
    <name type="scientific">Rhizophora mucronata</name>
    <name type="common">Asiatic mangrove</name>
    <dbReference type="NCBI Taxonomy" id="61149"/>
    <lineage>
        <taxon>Eukaryota</taxon>
        <taxon>Viridiplantae</taxon>
        <taxon>Streptophyta</taxon>
        <taxon>Embryophyta</taxon>
        <taxon>Tracheophyta</taxon>
        <taxon>Spermatophyta</taxon>
        <taxon>Magnoliopsida</taxon>
        <taxon>eudicotyledons</taxon>
        <taxon>Gunneridae</taxon>
        <taxon>Pentapetalae</taxon>
        <taxon>rosids</taxon>
        <taxon>fabids</taxon>
        <taxon>Malpighiales</taxon>
        <taxon>Rhizophoraceae</taxon>
        <taxon>Rhizophora</taxon>
    </lineage>
</organism>
<dbReference type="AlphaFoldDB" id="A0A2P2JNU8"/>
<sequence length="63" mass="7580">MEIHAPEGRSLIHNSYNSLWQVIWCTQSRTMTISRKRYWQLCQVYLISNPQGPRSFCYMIRIS</sequence>
<dbReference type="EMBL" id="GGEC01014649">
    <property type="protein sequence ID" value="MBW95132.1"/>
    <property type="molecule type" value="Transcribed_RNA"/>
</dbReference>
<accession>A0A2P2JNU8</accession>
<evidence type="ECO:0000313" key="1">
    <source>
        <dbReference type="EMBL" id="MBW95132.1"/>
    </source>
</evidence>
<proteinExistence type="predicted"/>